<proteinExistence type="inferred from homology"/>
<dbReference type="EMBL" id="LVLB01000002">
    <property type="protein sequence ID" value="KYO03690.1"/>
    <property type="molecule type" value="Genomic_DNA"/>
</dbReference>
<gene>
    <name evidence="10" type="ORF">PGSY75_0104400</name>
</gene>
<feature type="compositionally biased region" description="Polar residues" evidence="8">
    <location>
        <begin position="201"/>
        <end position="249"/>
    </location>
</feature>
<evidence type="ECO:0000256" key="4">
    <source>
        <dbReference type="ARBA" id="ARBA00023004"/>
    </source>
</evidence>
<keyword evidence="9" id="KW-0812">Transmembrane</keyword>
<feature type="compositionally biased region" description="Basic and acidic residues" evidence="8">
    <location>
        <begin position="250"/>
        <end position="264"/>
    </location>
</feature>
<keyword evidence="9" id="KW-1133">Transmembrane helix</keyword>
<evidence type="ECO:0000256" key="8">
    <source>
        <dbReference type="SAM" id="MobiDB-lite"/>
    </source>
</evidence>
<dbReference type="HAMAP" id="MF_00191">
    <property type="entry name" value="IspH"/>
    <property type="match status" value="1"/>
</dbReference>
<protein>
    <recommendedName>
        <fullName evidence="7">4-hydroxy-3-methylbut-2-enyl diphosphate reductase</fullName>
        <ecNumber evidence="7">1.17.7.4</ecNumber>
    </recommendedName>
</protein>
<dbReference type="PANTHER" id="PTHR30426:SF0">
    <property type="entry name" value="4-HYDROXY-3-METHYLBUT-2-ENYL DIPHOSPHATE REDUCTASE"/>
    <property type="match status" value="1"/>
</dbReference>
<evidence type="ECO:0000256" key="7">
    <source>
        <dbReference type="ARBA" id="ARBA00047177"/>
    </source>
</evidence>
<dbReference type="GeneID" id="29774221"/>
<dbReference type="CDD" id="cd13944">
    <property type="entry name" value="lytB_ispH"/>
    <property type="match status" value="1"/>
</dbReference>
<dbReference type="Proteomes" id="UP000076004">
    <property type="component" value="Chromosome 1"/>
</dbReference>
<evidence type="ECO:0000256" key="5">
    <source>
        <dbReference type="ARBA" id="ARBA00023014"/>
    </source>
</evidence>
<keyword evidence="2" id="KW-0004">4Fe-4S</keyword>
<keyword evidence="5" id="KW-0411">Iron-sulfur</keyword>
<comment type="cofactor">
    <cofactor evidence="1">
        <name>[4Fe-4S] cluster</name>
        <dbReference type="ChEBI" id="CHEBI:49883"/>
    </cofactor>
</comment>
<reference evidence="10 11" key="1">
    <citation type="journal article" date="2016" name="Nat. Commun.">
        <title>Genomes of cryptic chimpanzee Plasmodium species reveal key evolutionary events leading to human malaria.</title>
        <authorList>
            <person name="Sundararaman S.A."/>
            <person name="Plenderleith L.J."/>
            <person name="Liu W."/>
            <person name="Loy D.E."/>
            <person name="Learn G.H."/>
            <person name="Li Y."/>
            <person name="Shaw K.S."/>
            <person name="Ayouba A."/>
            <person name="Peeters M."/>
            <person name="Speede S."/>
            <person name="Shaw G.M."/>
            <person name="Bushman F.D."/>
            <person name="Brisson D."/>
            <person name="Rayner J.C."/>
            <person name="Sharp P.M."/>
            <person name="Hahn B.H."/>
        </authorList>
    </citation>
    <scope>NUCLEOTIDE SEQUENCE [LARGE SCALE GENOMIC DNA]</scope>
    <source>
        <strain evidence="10 11">SY75</strain>
    </source>
</reference>
<comment type="similarity">
    <text evidence="6">Belongs to the IspH family.</text>
</comment>
<evidence type="ECO:0000256" key="6">
    <source>
        <dbReference type="ARBA" id="ARBA00046335"/>
    </source>
</evidence>
<dbReference type="NCBIfam" id="TIGR00216">
    <property type="entry name" value="ispH_lytB"/>
    <property type="match status" value="1"/>
</dbReference>
<evidence type="ECO:0000256" key="3">
    <source>
        <dbReference type="ARBA" id="ARBA00022723"/>
    </source>
</evidence>
<dbReference type="InterPro" id="IPR003451">
    <property type="entry name" value="LytB/IspH"/>
</dbReference>
<dbReference type="RefSeq" id="XP_018643884.1">
    <property type="nucleotide sequence ID" value="XM_018783600.1"/>
</dbReference>
<dbReference type="KEGG" id="pgab:PGSY75_0104400"/>
<dbReference type="AlphaFoldDB" id="A0A151LWX2"/>
<evidence type="ECO:0000313" key="11">
    <source>
        <dbReference type="Proteomes" id="UP000076004"/>
    </source>
</evidence>
<dbReference type="VEuPathDB" id="PlasmoDB:PGABG01_0102800"/>
<dbReference type="PANTHER" id="PTHR30426">
    <property type="entry name" value="4-HYDROXY-3-METHYLBUT-2-ENYL DIPHOSPHATE REDUCTASE"/>
    <property type="match status" value="1"/>
</dbReference>
<sequence length="588" mass="68123">MSVTTFCTVPKTDKCNIYISKRAFSVFIFYFSFFLFFQFYFVCPSFSVIIHESKKKKTTMRRKTPILQLFENCITTKKNGNFYSSKRYITNYYNVPLKIQKKNQVPNVMKSFFLYGPNGKYNYVTNIIKEKNKTPFSFFLYNKYFLANAQIKKCNYHQEINKMNIKKDGNKKIYIHTKRDTNQSDTNQSHINQSHINQSHINQSDTNQSDINQSDTNQSDTNQSDTNQSDINHSDTNQSDTNQSYTNQPNEKKSENFNDVKNPNDRDTKKILYLINPRGFCKGVSRAIETVEECLKLFKPPIYVKHKIVHNDIVCKRLEEEGAIFIEDLNDVPDESILIYSAHGISPQIREIAKKKKLIEIDATCPLVNKVHVYVKMKSKENYDIILIGYKNHVEVIGTYNEAPHCTHIVENINDVEKLNFQTNKKLFYVTQTTLSMDDCALIVQKLKNKYPHIETIPSGSICYATTNRQTALNQICTKCDLTIVVGSSSSSNAKKLVYSSQIRNVPAVLLNTVNDLDHQILHNVNKIALTSAASTPEEETQKFVNLLTNHPFNYTLQYFDGVQENVPKWKLPKNLMDMIKEREQRKK</sequence>
<dbReference type="VEuPathDB" id="PlasmoDB:PGSY75_0104400"/>
<dbReference type="Gene3D" id="3.40.1010.20">
    <property type="entry name" value="4-hydroxy-3-methylbut-2-enyl diphosphate reductase, catalytic domain"/>
    <property type="match status" value="2"/>
</dbReference>
<dbReference type="EC" id="1.17.7.4" evidence="7"/>
<dbReference type="GO" id="GO:0019288">
    <property type="term" value="P:isopentenyl diphosphate biosynthetic process, methylerythritol 4-phosphate pathway"/>
    <property type="evidence" value="ECO:0007669"/>
    <property type="project" value="InterPro"/>
</dbReference>
<name>A0A151LWX2_9APIC</name>
<evidence type="ECO:0000256" key="2">
    <source>
        <dbReference type="ARBA" id="ARBA00022485"/>
    </source>
</evidence>
<dbReference type="GO" id="GO:0051745">
    <property type="term" value="F:4-hydroxy-3-methylbut-2-enyl diphosphate reductase activity"/>
    <property type="evidence" value="ECO:0007669"/>
    <property type="project" value="UniProtKB-EC"/>
</dbReference>
<keyword evidence="4" id="KW-0408">Iron</keyword>
<dbReference type="GO" id="GO:0051539">
    <property type="term" value="F:4 iron, 4 sulfur cluster binding"/>
    <property type="evidence" value="ECO:0007669"/>
    <property type="project" value="UniProtKB-KW"/>
</dbReference>
<keyword evidence="3" id="KW-0479">Metal-binding</keyword>
<feature type="region of interest" description="Disordered" evidence="8">
    <location>
        <begin position="201"/>
        <end position="264"/>
    </location>
</feature>
<comment type="caution">
    <text evidence="10">The sequence shown here is derived from an EMBL/GenBank/DDBJ whole genome shotgun (WGS) entry which is preliminary data.</text>
</comment>
<accession>A0A151LWX2</accession>
<dbReference type="GO" id="GO:0050992">
    <property type="term" value="P:dimethylallyl diphosphate biosynthetic process"/>
    <property type="evidence" value="ECO:0007669"/>
    <property type="project" value="InterPro"/>
</dbReference>
<dbReference type="GO" id="GO:0046872">
    <property type="term" value="F:metal ion binding"/>
    <property type="evidence" value="ECO:0007669"/>
    <property type="project" value="UniProtKB-KW"/>
</dbReference>
<evidence type="ECO:0000256" key="1">
    <source>
        <dbReference type="ARBA" id="ARBA00001966"/>
    </source>
</evidence>
<dbReference type="Pfam" id="PF02401">
    <property type="entry name" value="LYTB"/>
    <property type="match status" value="1"/>
</dbReference>
<feature type="transmembrane region" description="Helical" evidence="9">
    <location>
        <begin position="27"/>
        <end position="50"/>
    </location>
</feature>
<keyword evidence="9" id="KW-0472">Membrane</keyword>
<dbReference type="Gene3D" id="3.40.50.11270">
    <property type="match status" value="1"/>
</dbReference>
<organism evidence="10 11">
    <name type="scientific">Plasmodium gaboni</name>
    <dbReference type="NCBI Taxonomy" id="647221"/>
    <lineage>
        <taxon>Eukaryota</taxon>
        <taxon>Sar</taxon>
        <taxon>Alveolata</taxon>
        <taxon>Apicomplexa</taxon>
        <taxon>Aconoidasida</taxon>
        <taxon>Haemosporida</taxon>
        <taxon>Plasmodiidae</taxon>
        <taxon>Plasmodium</taxon>
        <taxon>Plasmodium (Laverania)</taxon>
    </lineage>
</organism>
<evidence type="ECO:0000256" key="9">
    <source>
        <dbReference type="SAM" id="Phobius"/>
    </source>
</evidence>
<evidence type="ECO:0000313" key="10">
    <source>
        <dbReference type="EMBL" id="KYO03690.1"/>
    </source>
</evidence>